<dbReference type="Proteomes" id="UP001597168">
    <property type="component" value="Unassembled WGS sequence"/>
</dbReference>
<dbReference type="InterPro" id="IPR037914">
    <property type="entry name" value="SpoVT-AbrB_sf"/>
</dbReference>
<proteinExistence type="predicted"/>
<evidence type="ECO:0000313" key="1">
    <source>
        <dbReference type="EMBL" id="MFD1145506.1"/>
    </source>
</evidence>
<name>A0ABW3QL46_9PSEU</name>
<protein>
    <recommendedName>
        <fullName evidence="3">AbrB family looped-hinge helix DNA binding protein</fullName>
    </recommendedName>
</protein>
<reference evidence="2" key="1">
    <citation type="journal article" date="2019" name="Int. J. Syst. Evol. Microbiol.">
        <title>The Global Catalogue of Microorganisms (GCM) 10K type strain sequencing project: providing services to taxonomists for standard genome sequencing and annotation.</title>
        <authorList>
            <consortium name="The Broad Institute Genomics Platform"/>
            <consortium name="The Broad Institute Genome Sequencing Center for Infectious Disease"/>
            <person name="Wu L."/>
            <person name="Ma J."/>
        </authorList>
    </citation>
    <scope>NUCLEOTIDE SEQUENCE [LARGE SCALE GENOMIC DNA]</scope>
    <source>
        <strain evidence="2">CCUG 60214</strain>
    </source>
</reference>
<gene>
    <name evidence="1" type="ORF">ACFQ3T_00030</name>
</gene>
<dbReference type="EMBL" id="JBHTLK010000001">
    <property type="protein sequence ID" value="MFD1145506.1"/>
    <property type="molecule type" value="Genomic_DNA"/>
</dbReference>
<sequence length="137" mass="14767">MTERPTPLFSPPTPQPTPPLTTIHATPKLDDTELLLTTGILDHSGRAPARKLLNALNWHPGQTTTARLRGQAITIGLAPDSPNRIDTRHQVFIPAGLRDLTGIRTGDTVALLGAPQLHLLIVYPVRALTTLLSTPVD</sequence>
<organism evidence="1 2">
    <name type="scientific">Saccharothrix hoggarensis</name>
    <dbReference type="NCBI Taxonomy" id="913853"/>
    <lineage>
        <taxon>Bacteria</taxon>
        <taxon>Bacillati</taxon>
        <taxon>Actinomycetota</taxon>
        <taxon>Actinomycetes</taxon>
        <taxon>Pseudonocardiales</taxon>
        <taxon>Pseudonocardiaceae</taxon>
        <taxon>Saccharothrix</taxon>
    </lineage>
</organism>
<comment type="caution">
    <text evidence="1">The sequence shown here is derived from an EMBL/GenBank/DDBJ whole genome shotgun (WGS) entry which is preliminary data.</text>
</comment>
<evidence type="ECO:0000313" key="2">
    <source>
        <dbReference type="Proteomes" id="UP001597168"/>
    </source>
</evidence>
<dbReference type="SUPFAM" id="SSF89447">
    <property type="entry name" value="AbrB/MazE/MraZ-like"/>
    <property type="match status" value="1"/>
</dbReference>
<evidence type="ECO:0008006" key="3">
    <source>
        <dbReference type="Google" id="ProtNLM"/>
    </source>
</evidence>
<dbReference type="RefSeq" id="WP_380718447.1">
    <property type="nucleotide sequence ID" value="NZ_JBHTLK010000001.1"/>
</dbReference>
<keyword evidence="2" id="KW-1185">Reference proteome</keyword>
<accession>A0ABW3QL46</accession>